<evidence type="ECO:0000313" key="4">
    <source>
        <dbReference type="Proteomes" id="UP000575985"/>
    </source>
</evidence>
<dbReference type="InterPro" id="IPR052529">
    <property type="entry name" value="Bact_Transport_Assoc"/>
</dbReference>
<accession>A0A853BN81</accession>
<feature type="transmembrane region" description="Helical" evidence="2">
    <location>
        <begin position="78"/>
        <end position="97"/>
    </location>
</feature>
<feature type="transmembrane region" description="Helical" evidence="2">
    <location>
        <begin position="170"/>
        <end position="191"/>
    </location>
</feature>
<keyword evidence="4" id="KW-1185">Reference proteome</keyword>
<feature type="transmembrane region" description="Helical" evidence="2">
    <location>
        <begin position="103"/>
        <end position="120"/>
    </location>
</feature>
<comment type="caution">
    <text evidence="3">The sequence shown here is derived from an EMBL/GenBank/DDBJ whole genome shotgun (WGS) entry which is preliminary data.</text>
</comment>
<feature type="compositionally biased region" description="Low complexity" evidence="1">
    <location>
        <begin position="208"/>
        <end position="242"/>
    </location>
</feature>
<feature type="region of interest" description="Disordered" evidence="1">
    <location>
        <begin position="199"/>
        <end position="322"/>
    </location>
</feature>
<proteinExistence type="predicted"/>
<gene>
    <name evidence="3" type="ORF">HNR12_002757</name>
</gene>
<keyword evidence="2" id="KW-0472">Membrane</keyword>
<reference evidence="3 4" key="1">
    <citation type="submission" date="2020-07" db="EMBL/GenBank/DDBJ databases">
        <title>Sequencing the genomes of 1000 actinobacteria strains.</title>
        <authorList>
            <person name="Klenk H.-P."/>
        </authorList>
    </citation>
    <scope>NUCLEOTIDE SEQUENCE [LARGE SCALE GENOMIC DNA]</scope>
    <source>
        <strain evidence="3 4">DSM 45927</strain>
    </source>
</reference>
<evidence type="ECO:0000256" key="1">
    <source>
        <dbReference type="SAM" id="MobiDB-lite"/>
    </source>
</evidence>
<dbReference type="PANTHER" id="PTHR30590:SF2">
    <property type="entry name" value="INNER MEMBRANE PROTEIN"/>
    <property type="match status" value="1"/>
</dbReference>
<dbReference type="Proteomes" id="UP000575985">
    <property type="component" value="Unassembled WGS sequence"/>
</dbReference>
<sequence length="322" mass="32031">MSAPARPRIAALDILRGFALCGILPANIQLIAGGNTAVARPLLGDAHVWLGLPVFSLLFGIGFALLDSAAERARRPRLVLLRRMLALLAFGLLHRLLWPGDILTVYAVVGLVVLLPASWLPRWALAALAAVLVPGALVVGGGGPLLIAGLFLLGATLVRYGVVARLDRSAWWPVLLGAAFAAAAAGAVWAAGQAGGRRRGAVAGGRPGRPAAHGGLRVRAAGPAADPAAAGDGGRLRAAGPDGADRLPDRHAAGAVRRPGPGPAPRRGRADGAPGGGGDPGGAVAVRRPVAAALPPGPAGVGLAVGELGPAPAPAGARARRA</sequence>
<feature type="compositionally biased region" description="Low complexity" evidence="1">
    <location>
        <begin position="282"/>
        <end position="294"/>
    </location>
</feature>
<dbReference type="PANTHER" id="PTHR30590">
    <property type="entry name" value="INNER MEMBRANE PROTEIN"/>
    <property type="match status" value="1"/>
</dbReference>
<organism evidence="3 4">
    <name type="scientific">Streptomonospora nanhaiensis</name>
    <dbReference type="NCBI Taxonomy" id="1323731"/>
    <lineage>
        <taxon>Bacteria</taxon>
        <taxon>Bacillati</taxon>
        <taxon>Actinomycetota</taxon>
        <taxon>Actinomycetes</taxon>
        <taxon>Streptosporangiales</taxon>
        <taxon>Nocardiopsidaceae</taxon>
        <taxon>Streptomonospora</taxon>
    </lineage>
</organism>
<evidence type="ECO:0000313" key="3">
    <source>
        <dbReference type="EMBL" id="NYI96480.1"/>
    </source>
</evidence>
<keyword evidence="2" id="KW-0812">Transmembrane</keyword>
<dbReference type="AlphaFoldDB" id="A0A853BN81"/>
<evidence type="ECO:0008006" key="5">
    <source>
        <dbReference type="Google" id="ProtNLM"/>
    </source>
</evidence>
<evidence type="ECO:0000256" key="2">
    <source>
        <dbReference type="SAM" id="Phobius"/>
    </source>
</evidence>
<feature type="compositionally biased region" description="Basic and acidic residues" evidence="1">
    <location>
        <begin position="243"/>
        <end position="252"/>
    </location>
</feature>
<feature type="transmembrane region" description="Helical" evidence="2">
    <location>
        <begin position="12"/>
        <end position="34"/>
    </location>
</feature>
<feature type="transmembrane region" description="Helical" evidence="2">
    <location>
        <begin position="46"/>
        <end position="66"/>
    </location>
</feature>
<feature type="transmembrane region" description="Helical" evidence="2">
    <location>
        <begin position="127"/>
        <end position="158"/>
    </location>
</feature>
<protein>
    <recommendedName>
        <fullName evidence="5">Heparan-alpha-glucosaminide N-acetyltransferase catalytic domain-containing protein</fullName>
    </recommendedName>
</protein>
<keyword evidence="2" id="KW-1133">Transmembrane helix</keyword>
<feature type="compositionally biased region" description="Low complexity" evidence="1">
    <location>
        <begin position="301"/>
        <end position="322"/>
    </location>
</feature>
<name>A0A853BN81_9ACTN</name>
<dbReference type="EMBL" id="JACCFO010000001">
    <property type="protein sequence ID" value="NYI96480.1"/>
    <property type="molecule type" value="Genomic_DNA"/>
</dbReference>